<dbReference type="AlphaFoldDB" id="A0A6A3RA70"/>
<accession>A0A6A3RA70</accession>
<dbReference type="Proteomes" id="UP000440732">
    <property type="component" value="Unassembled WGS sequence"/>
</dbReference>
<evidence type="ECO:0000313" key="1">
    <source>
        <dbReference type="EMBL" id="KAE9092478.1"/>
    </source>
</evidence>
<feature type="non-terminal residue" evidence="1">
    <location>
        <position position="1"/>
    </location>
</feature>
<proteinExistence type="predicted"/>
<gene>
    <name evidence="1" type="ORF">PF006_g24683</name>
</gene>
<protein>
    <submittedName>
        <fullName evidence="1">Uncharacterized protein</fullName>
    </submittedName>
</protein>
<dbReference type="EMBL" id="QXGA01002762">
    <property type="protein sequence ID" value="KAE9092478.1"/>
    <property type="molecule type" value="Genomic_DNA"/>
</dbReference>
<reference evidence="1 2" key="1">
    <citation type="submission" date="2018-08" db="EMBL/GenBank/DDBJ databases">
        <title>Genomic investigation of the strawberry pathogen Phytophthora fragariae indicates pathogenicity is determined by transcriptional variation in three key races.</title>
        <authorList>
            <person name="Adams T.M."/>
            <person name="Armitage A.D."/>
            <person name="Sobczyk M.K."/>
            <person name="Bates H.J."/>
            <person name="Dunwell J.M."/>
            <person name="Nellist C.F."/>
            <person name="Harrison R.J."/>
        </authorList>
    </citation>
    <scope>NUCLEOTIDE SEQUENCE [LARGE SCALE GENOMIC DNA]</scope>
    <source>
        <strain evidence="1 2">NOV-5</strain>
    </source>
</reference>
<organism evidence="1 2">
    <name type="scientific">Phytophthora fragariae</name>
    <dbReference type="NCBI Taxonomy" id="53985"/>
    <lineage>
        <taxon>Eukaryota</taxon>
        <taxon>Sar</taxon>
        <taxon>Stramenopiles</taxon>
        <taxon>Oomycota</taxon>
        <taxon>Peronosporomycetes</taxon>
        <taxon>Peronosporales</taxon>
        <taxon>Peronosporaceae</taxon>
        <taxon>Phytophthora</taxon>
    </lineage>
</organism>
<evidence type="ECO:0000313" key="2">
    <source>
        <dbReference type="Proteomes" id="UP000440732"/>
    </source>
</evidence>
<sequence length="55" mass="6084">LRGLEGEREHIGWAEIAALAIVCGRIEQVQNELSQSTVEILALAALPECAFRRDH</sequence>
<comment type="caution">
    <text evidence="1">The sequence shown here is derived from an EMBL/GenBank/DDBJ whole genome shotgun (WGS) entry which is preliminary data.</text>
</comment>
<name>A0A6A3RA70_9STRA</name>